<dbReference type="KEGG" id="cvn:111125751"/>
<dbReference type="OrthoDB" id="10023911at2759"/>
<dbReference type="RefSeq" id="XP_022325542.1">
    <property type="nucleotide sequence ID" value="XM_022469834.1"/>
</dbReference>
<reference evidence="2" key="1">
    <citation type="submission" date="2025-08" db="UniProtKB">
        <authorList>
            <consortium name="RefSeq"/>
        </authorList>
    </citation>
    <scope>IDENTIFICATION</scope>
    <source>
        <tissue evidence="2">Whole sample</tissue>
    </source>
</reference>
<gene>
    <name evidence="2" type="primary">LOC111125751</name>
</gene>
<protein>
    <submittedName>
        <fullName evidence="2">Uncharacterized protein LOC111125751</fullName>
    </submittedName>
</protein>
<proteinExistence type="predicted"/>
<dbReference type="GeneID" id="111125751"/>
<sequence length="150" mass="17089">MAENSKAKREYPPQKPGLLKRIEEKIEKVGDVVQEKLEAAGNFIETEWNKHNFGPVLANFVTGAQIQLVSKASGHTLHIVQAPSGELLVEGKGEIGPEAWNATWTVFNDGNNQVHLYNYNNFLAISNGETKVYMWRTALKWDQRRNFSWY</sequence>
<keyword evidence="1" id="KW-1185">Reference proteome</keyword>
<evidence type="ECO:0000313" key="2">
    <source>
        <dbReference type="RefSeq" id="XP_022325542.1"/>
    </source>
</evidence>
<name>A0A8B8DBS4_CRAVI</name>
<evidence type="ECO:0000313" key="1">
    <source>
        <dbReference type="Proteomes" id="UP000694844"/>
    </source>
</evidence>
<accession>A0A8B8DBS4</accession>
<organism evidence="1 2">
    <name type="scientific">Crassostrea virginica</name>
    <name type="common">Eastern oyster</name>
    <dbReference type="NCBI Taxonomy" id="6565"/>
    <lineage>
        <taxon>Eukaryota</taxon>
        <taxon>Metazoa</taxon>
        <taxon>Spiralia</taxon>
        <taxon>Lophotrochozoa</taxon>
        <taxon>Mollusca</taxon>
        <taxon>Bivalvia</taxon>
        <taxon>Autobranchia</taxon>
        <taxon>Pteriomorphia</taxon>
        <taxon>Ostreida</taxon>
        <taxon>Ostreoidea</taxon>
        <taxon>Ostreidae</taxon>
        <taxon>Crassostrea</taxon>
    </lineage>
</organism>
<dbReference type="AlphaFoldDB" id="A0A8B8DBS4"/>
<dbReference type="Proteomes" id="UP000694844">
    <property type="component" value="Chromosome 3"/>
</dbReference>